<dbReference type="InterPro" id="IPR032867">
    <property type="entry name" value="DYW_dom"/>
</dbReference>
<dbReference type="GO" id="GO:0008270">
    <property type="term" value="F:zinc ion binding"/>
    <property type="evidence" value="ECO:0007669"/>
    <property type="project" value="InterPro"/>
</dbReference>
<dbReference type="PANTHER" id="PTHR47926">
    <property type="entry name" value="PENTATRICOPEPTIDE REPEAT-CONTAINING PROTEIN"/>
    <property type="match status" value="1"/>
</dbReference>
<protein>
    <recommendedName>
        <fullName evidence="3">DYW domain-containing protein</fullName>
    </recommendedName>
</protein>
<accession>A0A815E8D7</accession>
<comment type="caution">
    <text evidence="4">The sequence shown here is derived from an EMBL/GenBank/DDBJ whole genome shotgun (WGS) entry which is preliminary data.</text>
</comment>
<evidence type="ECO:0000313" key="4">
    <source>
        <dbReference type="EMBL" id="CAF1308027.1"/>
    </source>
</evidence>
<keyword evidence="1" id="KW-0677">Repeat</keyword>
<evidence type="ECO:0000259" key="3">
    <source>
        <dbReference type="Pfam" id="PF14432"/>
    </source>
</evidence>
<proteinExistence type="predicted"/>
<dbReference type="OrthoDB" id="185373at2759"/>
<reference evidence="4" key="1">
    <citation type="submission" date="2021-02" db="EMBL/GenBank/DDBJ databases">
        <authorList>
            <person name="Nowell W R."/>
        </authorList>
    </citation>
    <scope>NUCLEOTIDE SEQUENCE</scope>
</reference>
<dbReference type="Pfam" id="PF13812">
    <property type="entry name" value="PPR_3"/>
    <property type="match status" value="2"/>
</dbReference>
<evidence type="ECO:0000313" key="5">
    <source>
        <dbReference type="Proteomes" id="UP000663834"/>
    </source>
</evidence>
<gene>
    <name evidence="4" type="ORF">KQP761_LOCUS5110</name>
</gene>
<dbReference type="NCBIfam" id="TIGR00756">
    <property type="entry name" value="PPR"/>
    <property type="match status" value="2"/>
</dbReference>
<dbReference type="GO" id="GO:0009451">
    <property type="term" value="P:RNA modification"/>
    <property type="evidence" value="ECO:0007669"/>
    <property type="project" value="InterPro"/>
</dbReference>
<dbReference type="InterPro" id="IPR046960">
    <property type="entry name" value="PPR_At4g14850-like_plant"/>
</dbReference>
<evidence type="ECO:0000256" key="1">
    <source>
        <dbReference type="ARBA" id="ARBA00022737"/>
    </source>
</evidence>
<sequence length="739" mass="84396">MLLIRNNSYWMIYRFNRLLSSCQSKNGENLFSSSMVLNSTMKKLFDSKQYKEALNLFDQNFKMSTDSTIDMAIKACTISKDYKRGIRIQQRLSSQSRNNSYIQTALLCFYLECKDIDNAMHLFSSITNKSNYMYTVMFKGLIINNVAEKVLDLFDEMKIEPDQFNLSTLFNACAVLNNSRAMKIGKELLAKMPENYRNNNIISTSAIDMLMKFGDVESAERIFRSMKTKNIITYGAMVKGYVGNEMFEKALDLFEQIDIELDDVAYAIAFNCCAKVCNDRAMKIGKELLAKMPENYRNNNIISTSAIDMLMKFGDVESTERIFRSIKAKDANIYGALMNGYNLNGESWKCFKIFEEMNEKDVIPDEIEWNILIGACSKIGMLHHCQYIVNQIPLNIQNKIRTQNALIDMWGKCGSIENAKNVFNLVVDRDTITYTAMINAFAVNGMGTQAVELYREMPNNLRNHVSQICVLNACSHAGLLHEARTIFNEISLKTESIITTMVDCLSRLFMFDEAQKLIEDYEKTNTPSIVMYMSLLSGARNNRNSNLSEKIYKRMKTLFPNAKESLAAGVVLLSNIYSSLGKHEEAKTFRSNQIEELGVKVKVGLSWTEIKGHIVQLKAHDHSHPQSTEIYAKIDRLKSKAIENGFIFDSSWMTRSLNENETIESVLCGHSELLVIALNLIQEPAPKFIQVVKNLRVCGHCHEFTKVIAKIEQCDIVVRDANRIHHFYPNGQCSCQDHF</sequence>
<dbReference type="EMBL" id="CAJNOW010001132">
    <property type="protein sequence ID" value="CAF1308027.1"/>
    <property type="molecule type" value="Genomic_DNA"/>
</dbReference>
<dbReference type="Proteomes" id="UP000663834">
    <property type="component" value="Unassembled WGS sequence"/>
</dbReference>
<feature type="domain" description="DYW" evidence="3">
    <location>
        <begin position="645"/>
        <end position="738"/>
    </location>
</feature>
<dbReference type="InterPro" id="IPR002885">
    <property type="entry name" value="PPR_rpt"/>
</dbReference>
<feature type="repeat" description="PPR" evidence="2">
    <location>
        <begin position="330"/>
        <end position="364"/>
    </location>
</feature>
<dbReference type="InterPro" id="IPR011990">
    <property type="entry name" value="TPR-like_helical_dom_sf"/>
</dbReference>
<dbReference type="PROSITE" id="PS51375">
    <property type="entry name" value="PPR"/>
    <property type="match status" value="2"/>
</dbReference>
<dbReference type="Pfam" id="PF14432">
    <property type="entry name" value="DYW_deaminase"/>
    <property type="match status" value="1"/>
</dbReference>
<feature type="repeat" description="PPR" evidence="2">
    <location>
        <begin position="430"/>
        <end position="460"/>
    </location>
</feature>
<dbReference type="FunFam" id="1.25.40.10:FF:000158">
    <property type="entry name" value="pentatricopeptide repeat-containing protein At2g33680"/>
    <property type="match status" value="1"/>
</dbReference>
<dbReference type="AlphaFoldDB" id="A0A815E8D7"/>
<evidence type="ECO:0000256" key="2">
    <source>
        <dbReference type="PROSITE-ProRule" id="PRU00708"/>
    </source>
</evidence>
<dbReference type="Pfam" id="PF01535">
    <property type="entry name" value="PPR"/>
    <property type="match status" value="5"/>
</dbReference>
<organism evidence="4 5">
    <name type="scientific">Rotaria magnacalcarata</name>
    <dbReference type="NCBI Taxonomy" id="392030"/>
    <lineage>
        <taxon>Eukaryota</taxon>
        <taxon>Metazoa</taxon>
        <taxon>Spiralia</taxon>
        <taxon>Gnathifera</taxon>
        <taxon>Rotifera</taxon>
        <taxon>Eurotatoria</taxon>
        <taxon>Bdelloidea</taxon>
        <taxon>Philodinida</taxon>
        <taxon>Philodinidae</taxon>
        <taxon>Rotaria</taxon>
    </lineage>
</organism>
<dbReference type="Gene3D" id="1.25.40.10">
    <property type="entry name" value="Tetratricopeptide repeat domain"/>
    <property type="match status" value="5"/>
</dbReference>
<dbReference type="GO" id="GO:0003723">
    <property type="term" value="F:RNA binding"/>
    <property type="evidence" value="ECO:0007669"/>
    <property type="project" value="InterPro"/>
</dbReference>
<name>A0A815E8D7_9BILA</name>
<dbReference type="GO" id="GO:0048731">
    <property type="term" value="P:system development"/>
    <property type="evidence" value="ECO:0007669"/>
    <property type="project" value="UniProtKB-ARBA"/>
</dbReference>